<proteinExistence type="predicted"/>
<name>A0A6J4HKF3_9PROT</name>
<feature type="region of interest" description="Disordered" evidence="1">
    <location>
        <begin position="1"/>
        <end position="48"/>
    </location>
</feature>
<dbReference type="AlphaFoldDB" id="A0A6J4HKF3"/>
<accession>A0A6J4HKF3</accession>
<protein>
    <submittedName>
        <fullName evidence="2">Uncharacterized protein</fullName>
    </submittedName>
</protein>
<evidence type="ECO:0000313" key="2">
    <source>
        <dbReference type="EMBL" id="CAA9223825.1"/>
    </source>
</evidence>
<feature type="non-terminal residue" evidence="2">
    <location>
        <position position="1"/>
    </location>
</feature>
<gene>
    <name evidence="2" type="ORF">AVDCRST_MAG04-755</name>
</gene>
<organism evidence="2">
    <name type="scientific">uncultured Acetobacteraceae bacterium</name>
    <dbReference type="NCBI Taxonomy" id="169975"/>
    <lineage>
        <taxon>Bacteria</taxon>
        <taxon>Pseudomonadati</taxon>
        <taxon>Pseudomonadota</taxon>
        <taxon>Alphaproteobacteria</taxon>
        <taxon>Acetobacterales</taxon>
        <taxon>Acetobacteraceae</taxon>
        <taxon>environmental samples</taxon>
    </lineage>
</organism>
<reference evidence="2" key="1">
    <citation type="submission" date="2020-02" db="EMBL/GenBank/DDBJ databases">
        <authorList>
            <person name="Meier V. D."/>
        </authorList>
    </citation>
    <scope>NUCLEOTIDE SEQUENCE</scope>
    <source>
        <strain evidence="2">AVDCRST_MAG04</strain>
    </source>
</reference>
<sequence length="48" mass="5020">GGRGRRPPPRHGQPVAPPSKIPARRRPAAQATHAVPHPPRRPAGPAAL</sequence>
<evidence type="ECO:0000256" key="1">
    <source>
        <dbReference type="SAM" id="MobiDB-lite"/>
    </source>
</evidence>
<feature type="non-terminal residue" evidence="2">
    <location>
        <position position="48"/>
    </location>
</feature>
<dbReference type="EMBL" id="CADCTL010000059">
    <property type="protein sequence ID" value="CAA9223825.1"/>
    <property type="molecule type" value="Genomic_DNA"/>
</dbReference>